<feature type="transmembrane region" description="Helical" evidence="2">
    <location>
        <begin position="62"/>
        <end position="81"/>
    </location>
</feature>
<accession>A0ABT5C2J2</accession>
<evidence type="ECO:0000256" key="1">
    <source>
        <dbReference type="SAM" id="MobiDB-lite"/>
    </source>
</evidence>
<keyword evidence="2" id="KW-1133">Transmembrane helix</keyword>
<keyword evidence="2" id="KW-0812">Transmembrane</keyword>
<dbReference type="Gene3D" id="2.40.70.10">
    <property type="entry name" value="Acid Proteases"/>
    <property type="match status" value="1"/>
</dbReference>
<dbReference type="Gene3D" id="1.25.40.10">
    <property type="entry name" value="Tetratricopeptide repeat domain"/>
    <property type="match status" value="1"/>
</dbReference>
<dbReference type="EMBL" id="JAQNDK010000002">
    <property type="protein sequence ID" value="MDC0680626.1"/>
    <property type="molecule type" value="Genomic_DNA"/>
</dbReference>
<organism evidence="3 4">
    <name type="scientific">Sorangium atrum</name>
    <dbReference type="NCBI Taxonomy" id="2995308"/>
    <lineage>
        <taxon>Bacteria</taxon>
        <taxon>Pseudomonadati</taxon>
        <taxon>Myxococcota</taxon>
        <taxon>Polyangia</taxon>
        <taxon>Polyangiales</taxon>
        <taxon>Polyangiaceae</taxon>
        <taxon>Sorangium</taxon>
    </lineage>
</organism>
<feature type="compositionally biased region" description="Basic and acidic residues" evidence="1">
    <location>
        <begin position="429"/>
        <end position="448"/>
    </location>
</feature>
<evidence type="ECO:0000313" key="4">
    <source>
        <dbReference type="Proteomes" id="UP001217485"/>
    </source>
</evidence>
<proteinExistence type="predicted"/>
<keyword evidence="2" id="KW-0472">Membrane</keyword>
<gene>
    <name evidence="3" type="ORF">POL72_23000</name>
</gene>
<reference evidence="3 4" key="1">
    <citation type="submission" date="2023-01" db="EMBL/GenBank/DDBJ databases">
        <title>Minimal conservation of predation-associated metabolite biosynthetic gene clusters underscores biosynthetic potential of Myxococcota including descriptions for ten novel species: Archangium lansinium sp. nov., Myxococcus landrumus sp. nov., Nannocystis bai.</title>
        <authorList>
            <person name="Ahearne A."/>
            <person name="Stevens C."/>
            <person name="Dowd S."/>
        </authorList>
    </citation>
    <scope>NUCLEOTIDE SEQUENCE [LARGE SCALE GENOMIC DNA]</scope>
    <source>
        <strain evidence="3 4">WIWO2</strain>
    </source>
</reference>
<keyword evidence="4" id="KW-1185">Reference proteome</keyword>
<dbReference type="InterPro" id="IPR011990">
    <property type="entry name" value="TPR-like_helical_dom_sf"/>
</dbReference>
<protein>
    <submittedName>
        <fullName evidence="3">Retroviral-like aspartic protease family protein</fullName>
    </submittedName>
</protein>
<name>A0ABT5C2J2_9BACT</name>
<evidence type="ECO:0000256" key="2">
    <source>
        <dbReference type="SAM" id="Phobius"/>
    </source>
</evidence>
<feature type="region of interest" description="Disordered" evidence="1">
    <location>
        <begin position="412"/>
        <end position="454"/>
    </location>
</feature>
<dbReference type="Proteomes" id="UP001217485">
    <property type="component" value="Unassembled WGS sequence"/>
</dbReference>
<dbReference type="SMART" id="SM00028">
    <property type="entry name" value="TPR"/>
    <property type="match status" value="2"/>
</dbReference>
<dbReference type="RefSeq" id="WP_272097658.1">
    <property type="nucleotide sequence ID" value="NZ_JAQNDK010000002.1"/>
</dbReference>
<evidence type="ECO:0000313" key="3">
    <source>
        <dbReference type="EMBL" id="MDC0680626.1"/>
    </source>
</evidence>
<dbReference type="SUPFAM" id="SSF48452">
    <property type="entry name" value="TPR-like"/>
    <property type="match status" value="1"/>
</dbReference>
<comment type="caution">
    <text evidence="3">The sequence shown here is derived from an EMBL/GenBank/DDBJ whole genome shotgun (WGS) entry which is preliminary data.</text>
</comment>
<feature type="compositionally biased region" description="Low complexity" evidence="1">
    <location>
        <begin position="412"/>
        <end position="428"/>
    </location>
</feature>
<dbReference type="InterPro" id="IPR021109">
    <property type="entry name" value="Peptidase_aspartic_dom_sf"/>
</dbReference>
<dbReference type="InterPro" id="IPR019734">
    <property type="entry name" value="TPR_rpt"/>
</dbReference>
<sequence>MTYRTRIEEGPRCRFHALAPSTEECARCGAPVCHVCVSFSASHGVACPGCERAIRRGRALRSAGVAAVLLAAVGGVAAAYIHAAAAVRMPPEGLAATERALEANPCEEDLMLTLAELLRRANRDREVIERSEAFLAACGHEPRVLWKIRAAHNRRGEYSGAERAATRLLEQNPADGDAFCGRAESRERQGKLEEAAADYEQCIALRPHQRGAPIHLARVYQDLRRPCDSIAPLVQRLHYNADQGTRLAEWSGFTVTEVASQLATSAECQHLAVTGQALLPLGEDRLARGEAAIDGKEKGVFVVDTMVSHVLVQRAFADRIGLSAGPRVLWVWTPSGLQEAKLAVAGRLEVEGASAPSVKLAIVEDLPGVAGVLGLSFLLRFRVQLTEKGTTLSPPPTGAAPSTEETALAAAAGDENEAAAADDGGAAAADHDAAAAKAGDEEVAEAHEGLAPAR</sequence>
<dbReference type="Pfam" id="PF13650">
    <property type="entry name" value="Asp_protease_2"/>
    <property type="match status" value="1"/>
</dbReference>